<dbReference type="Gene3D" id="2.60.40.1400">
    <property type="entry name" value="G protein-activated inward rectifier potassium channel 1"/>
    <property type="match status" value="1"/>
</dbReference>
<feature type="region of interest" description="Disordered" evidence="13">
    <location>
        <begin position="585"/>
        <end position="618"/>
    </location>
</feature>
<dbReference type="Proteomes" id="UP000677054">
    <property type="component" value="Unassembled WGS sequence"/>
</dbReference>
<dbReference type="InterPro" id="IPR055285">
    <property type="entry name" value="ANKRD13_C"/>
</dbReference>
<keyword evidence="2 12" id="KW-0813">Transport</keyword>
<dbReference type="SUPFAM" id="SSF81296">
    <property type="entry name" value="E set domains"/>
    <property type="match status" value="1"/>
</dbReference>
<evidence type="ECO:0000256" key="5">
    <source>
        <dbReference type="ARBA" id="ARBA00022882"/>
    </source>
</evidence>
<evidence type="ECO:0000313" key="19">
    <source>
        <dbReference type="Proteomes" id="UP000677054"/>
    </source>
</evidence>
<dbReference type="InterPro" id="IPR036770">
    <property type="entry name" value="Ankyrin_rpt-contain_sf"/>
</dbReference>
<keyword evidence="4 12" id="KW-0812">Transmembrane</keyword>
<evidence type="ECO:0000313" key="18">
    <source>
        <dbReference type="EMBL" id="CAD7249288.1"/>
    </source>
</evidence>
<dbReference type="InterPro" id="IPR040445">
    <property type="entry name" value="Kir_TM"/>
</dbReference>
<evidence type="ECO:0000256" key="7">
    <source>
        <dbReference type="ARBA" id="ARBA00022989"/>
    </source>
</evidence>
<comment type="catalytic activity">
    <reaction evidence="11">
        <text>K(+)(in) = K(+)(out)</text>
        <dbReference type="Rhea" id="RHEA:29463"/>
        <dbReference type="ChEBI" id="CHEBI:29103"/>
    </reaction>
</comment>
<keyword evidence="7 14" id="KW-1133">Transmembrane helix</keyword>
<keyword evidence="8 12" id="KW-0406">Ion transport</keyword>
<dbReference type="InterPro" id="IPR016449">
    <property type="entry name" value="K_chnl_inward-rec_Kir"/>
</dbReference>
<evidence type="ECO:0000256" key="12">
    <source>
        <dbReference type="RuleBase" id="RU003822"/>
    </source>
</evidence>
<evidence type="ECO:0000256" key="4">
    <source>
        <dbReference type="ARBA" id="ARBA00022692"/>
    </source>
</evidence>
<dbReference type="InterPro" id="IPR041647">
    <property type="entry name" value="IRK_C"/>
</dbReference>
<dbReference type="Pfam" id="PF11904">
    <property type="entry name" value="ANKRD13_C"/>
    <property type="match status" value="1"/>
</dbReference>
<dbReference type="OrthoDB" id="1585644at2759"/>
<keyword evidence="3 12" id="KW-0633">Potassium transport</keyword>
<proteinExistence type="inferred from homology"/>
<dbReference type="SUPFAM" id="SSF81324">
    <property type="entry name" value="Voltage-gated potassium channels"/>
    <property type="match status" value="1"/>
</dbReference>
<keyword evidence="19" id="KW-1185">Reference proteome</keyword>
<keyword evidence="9 14" id="KW-0472">Membrane</keyword>
<dbReference type="PANTHER" id="PTHR11767">
    <property type="entry name" value="INWARD RECTIFIER POTASSIUM CHANNEL"/>
    <property type="match status" value="1"/>
</dbReference>
<feature type="transmembrane region" description="Helical" evidence="14">
    <location>
        <begin position="739"/>
        <end position="761"/>
    </location>
</feature>
<evidence type="ECO:0000256" key="3">
    <source>
        <dbReference type="ARBA" id="ARBA00022538"/>
    </source>
</evidence>
<keyword evidence="5 12" id="KW-0851">Voltage-gated channel</keyword>
<evidence type="ECO:0000259" key="15">
    <source>
        <dbReference type="Pfam" id="PF01007"/>
    </source>
</evidence>
<protein>
    <submittedName>
        <fullName evidence="18">Uncharacterized protein</fullName>
    </submittedName>
</protein>
<evidence type="ECO:0000256" key="14">
    <source>
        <dbReference type="SAM" id="Phobius"/>
    </source>
</evidence>
<evidence type="ECO:0000256" key="13">
    <source>
        <dbReference type="SAM" id="MobiDB-lite"/>
    </source>
</evidence>
<dbReference type="GO" id="GO:0005242">
    <property type="term" value="F:inward rectifier potassium channel activity"/>
    <property type="evidence" value="ECO:0007669"/>
    <property type="project" value="InterPro"/>
</dbReference>
<evidence type="ECO:0000256" key="10">
    <source>
        <dbReference type="ARBA" id="ARBA00023303"/>
    </source>
</evidence>
<dbReference type="GO" id="GO:1990573">
    <property type="term" value="P:potassium ion import across plasma membrane"/>
    <property type="evidence" value="ECO:0007669"/>
    <property type="project" value="TreeGrafter"/>
</dbReference>
<dbReference type="PANTHER" id="PTHR11767:SF102">
    <property type="entry name" value="INWARDLY RECTIFYING POTASSIUM CHANNEL 1, ISOFORM F"/>
    <property type="match status" value="1"/>
</dbReference>
<dbReference type="Pfam" id="PF01007">
    <property type="entry name" value="IRK"/>
    <property type="match status" value="1"/>
</dbReference>
<feature type="domain" description="Potassium channel inwardly rectifying transmembrane" evidence="15">
    <location>
        <begin position="628"/>
        <end position="766"/>
    </location>
</feature>
<dbReference type="InterPro" id="IPR014756">
    <property type="entry name" value="Ig_E-set"/>
</dbReference>
<dbReference type="SUPFAM" id="SSF48403">
    <property type="entry name" value="Ankyrin repeat"/>
    <property type="match status" value="1"/>
</dbReference>
<feature type="domain" description="Ankyrin repeat" evidence="16">
    <location>
        <begin position="170"/>
        <end position="441"/>
    </location>
</feature>
<dbReference type="GO" id="GO:0034702">
    <property type="term" value="C:monoatomic ion channel complex"/>
    <property type="evidence" value="ECO:0007669"/>
    <property type="project" value="UniProtKB-KW"/>
</dbReference>
<evidence type="ECO:0000259" key="16">
    <source>
        <dbReference type="Pfam" id="PF11904"/>
    </source>
</evidence>
<dbReference type="Gene3D" id="1.25.40.20">
    <property type="entry name" value="Ankyrin repeat-containing domain"/>
    <property type="match status" value="1"/>
</dbReference>
<dbReference type="FunFam" id="2.60.40.1400:FF:000001">
    <property type="entry name" value="G protein-activated inward rectifier potassium channel 2"/>
    <property type="match status" value="1"/>
</dbReference>
<feature type="transmembrane region" description="Helical" evidence="14">
    <location>
        <begin position="662"/>
        <end position="685"/>
    </location>
</feature>
<keyword evidence="10 12" id="KW-0407">Ion channel</keyword>
<dbReference type="PRINTS" id="PR01320">
    <property type="entry name" value="KIRCHANNEL"/>
</dbReference>
<evidence type="ECO:0000256" key="1">
    <source>
        <dbReference type="ARBA" id="ARBA00004141"/>
    </source>
</evidence>
<dbReference type="Pfam" id="PF17655">
    <property type="entry name" value="IRK_C"/>
    <property type="match status" value="1"/>
</dbReference>
<comment type="subcellular location">
    <subcellularLocation>
        <location evidence="1 12">Membrane</location>
        <topology evidence="1 12">Multi-pass membrane protein</topology>
    </subcellularLocation>
</comment>
<dbReference type="EMBL" id="LR901736">
    <property type="protein sequence ID" value="CAD7249288.1"/>
    <property type="molecule type" value="Genomic_DNA"/>
</dbReference>
<evidence type="ECO:0000256" key="6">
    <source>
        <dbReference type="ARBA" id="ARBA00022958"/>
    </source>
</evidence>
<evidence type="ECO:0000256" key="11">
    <source>
        <dbReference type="ARBA" id="ARBA00034430"/>
    </source>
</evidence>
<evidence type="ECO:0000259" key="17">
    <source>
        <dbReference type="Pfam" id="PF17655"/>
    </source>
</evidence>
<evidence type="ECO:0000256" key="9">
    <source>
        <dbReference type="ARBA" id="ARBA00023136"/>
    </source>
</evidence>
<gene>
    <name evidence="18" type="ORF">DSTB1V02_LOCUS9086</name>
</gene>
<dbReference type="FunFam" id="1.10.287.70:FF:000078">
    <property type="entry name" value="Putative Inward rectifier potassium channel"/>
    <property type="match status" value="1"/>
</dbReference>
<dbReference type="Gene3D" id="1.10.287.70">
    <property type="match status" value="1"/>
</dbReference>
<feature type="domain" description="Inward rectifier potassium channel C-terminal" evidence="17">
    <location>
        <begin position="773"/>
        <end position="909"/>
    </location>
</feature>
<organism evidence="18">
    <name type="scientific">Darwinula stevensoni</name>
    <dbReference type="NCBI Taxonomy" id="69355"/>
    <lineage>
        <taxon>Eukaryota</taxon>
        <taxon>Metazoa</taxon>
        <taxon>Ecdysozoa</taxon>
        <taxon>Arthropoda</taxon>
        <taxon>Crustacea</taxon>
        <taxon>Oligostraca</taxon>
        <taxon>Ostracoda</taxon>
        <taxon>Podocopa</taxon>
        <taxon>Podocopida</taxon>
        <taxon>Darwinulocopina</taxon>
        <taxon>Darwinuloidea</taxon>
        <taxon>Darwinulidae</taxon>
        <taxon>Darwinula</taxon>
    </lineage>
</organism>
<dbReference type="GO" id="GO:0034765">
    <property type="term" value="P:regulation of monoatomic ion transmembrane transport"/>
    <property type="evidence" value="ECO:0007669"/>
    <property type="project" value="TreeGrafter"/>
</dbReference>
<feature type="region of interest" description="Disordered" evidence="13">
    <location>
        <begin position="311"/>
        <end position="336"/>
    </location>
</feature>
<comment type="similarity">
    <text evidence="12">Belongs to the inward rectifier-type potassium channel (TC 1.A.2.1) family.</text>
</comment>
<dbReference type="AlphaFoldDB" id="A0A7R9FMX5"/>
<dbReference type="EMBL" id="CAJPEV010002219">
    <property type="protein sequence ID" value="CAG0896150.1"/>
    <property type="molecule type" value="Genomic_DNA"/>
</dbReference>
<evidence type="ECO:0000256" key="2">
    <source>
        <dbReference type="ARBA" id="ARBA00022448"/>
    </source>
</evidence>
<accession>A0A7R9FMX5</accession>
<dbReference type="GO" id="GO:0005886">
    <property type="term" value="C:plasma membrane"/>
    <property type="evidence" value="ECO:0007669"/>
    <property type="project" value="TreeGrafter"/>
</dbReference>
<name>A0A7R9FMX5_9CRUS</name>
<keyword evidence="6 12" id="KW-0630">Potassium</keyword>
<reference evidence="18" key="1">
    <citation type="submission" date="2020-11" db="EMBL/GenBank/DDBJ databases">
        <authorList>
            <person name="Tran Van P."/>
        </authorList>
    </citation>
    <scope>NUCLEOTIDE SEQUENCE</scope>
</reference>
<dbReference type="InterPro" id="IPR013518">
    <property type="entry name" value="K_chnl_inward-rec_Kir_cyto"/>
</dbReference>
<evidence type="ECO:0000256" key="8">
    <source>
        <dbReference type="ARBA" id="ARBA00023065"/>
    </source>
</evidence>
<sequence length="929" mass="106167">MAASVKDVGSGQVPQDFPVHEAVFGGDVEKLEALLNEHDVSSKDKHDCIEVLLKHNASVKVKNHQGWGPLSEAVSYGDRNTSKCCFCRRLRGCMTLSSPVGMVVVEVLKKLKEQAREQVSQRKPDLVKALKSIDDFYLELKWDFHSWIPFVSRLLPSDVCKIHKRGSSIRIDITLVDFTDMRWERGNVSFLYDGEAPPETSLTVLDNELKVFQKIRHEETEEELDEEVDLMMSSDIVLAQISTKGIRFTNTQSGWIFREDKQETVGRYMANFYNVHGVVLESRKRREHLSEADLQKNKALVETFTRGSVSHANHQVLNHEPSRRRSLTPPSQPSVTWSSYVNAPTGAQPHLGRPMVCKDSSKSFKATVAMSEEFPLTTETLLNVLEVVAPLKHYEKLREFVEMKLPPGFPVKLDIPVLPTIAAQVTFREFQFRKDIPDSLFVIPSDYSEDSNSTDSECLRFVSSECLRFVSSERIRFVSSERIRFVSSERIRFVSSECTRSRVTRPRSGIRVCREYFVVKRFRARLRCEEVNDIALESNERLCALLPFGRDGKDEKIHIYPFKLPFKKKSDVVGMDMDGTWKAESIQDGGIPGTPEDEAAPSAWKGSQSDWRQGRRPRSKRMRKRAILKNGDCNVVQENLSKRRSRFLADIFTTLVDAQWRWTLLVSSCSFLLSWLLFACIWYLIAASHGDLEVVDGEWRPCVAQIESFASCFLFSVETQHTIGYGARHTTEECPEAVFVMYIQCIVGLMIQAFMVGIVFAKLSRPNKRTQTLLFSRHAVICQRDGRLVLMVRVGDMRRSHIIHAHVRAQLIRRQVTREGEVVPFRQDELNVGYDTGEDRLFFIWPTIIAHGIDENSPLYKMSAAGLMRERFELVVILEGVIESTGMTTQARSSYLPSEILWGHRSVPVPRCLLVPNYVPVEMHERVDT</sequence>